<comment type="catalytic activity">
    <reaction evidence="7">
        <text>L-tyrosine + O2 = L-dopaquinone + H2O</text>
        <dbReference type="Rhea" id="RHEA:18117"/>
        <dbReference type="ChEBI" id="CHEBI:15377"/>
        <dbReference type="ChEBI" id="CHEBI:15379"/>
        <dbReference type="ChEBI" id="CHEBI:57924"/>
        <dbReference type="ChEBI" id="CHEBI:58315"/>
        <dbReference type="EC" id="1.14.18.1"/>
    </reaction>
</comment>
<dbReference type="PANTHER" id="PTHR11474">
    <property type="entry name" value="TYROSINASE FAMILY MEMBER"/>
    <property type="match status" value="1"/>
</dbReference>
<evidence type="ECO:0000256" key="8">
    <source>
        <dbReference type="SAM" id="MobiDB-lite"/>
    </source>
</evidence>
<feature type="domain" description="Tyrosinase copper-binding" evidence="10">
    <location>
        <begin position="292"/>
        <end position="303"/>
    </location>
</feature>
<dbReference type="GO" id="GO:0046872">
    <property type="term" value="F:metal ion binding"/>
    <property type="evidence" value="ECO:0007669"/>
    <property type="project" value="UniProtKB-KW"/>
</dbReference>
<dbReference type="PANTHER" id="PTHR11474:SF76">
    <property type="entry name" value="SHKT DOMAIN-CONTAINING PROTEIN"/>
    <property type="match status" value="1"/>
</dbReference>
<keyword evidence="3" id="KW-0479">Metal-binding</keyword>
<dbReference type="Pfam" id="PF00264">
    <property type="entry name" value="Tyrosinase"/>
    <property type="match status" value="1"/>
</dbReference>
<dbReference type="EC" id="1.14.18.1" evidence="2"/>
<feature type="compositionally biased region" description="Basic and acidic residues" evidence="8">
    <location>
        <begin position="468"/>
        <end position="479"/>
    </location>
</feature>
<dbReference type="GO" id="GO:0004503">
    <property type="term" value="F:tyrosinase activity"/>
    <property type="evidence" value="ECO:0007669"/>
    <property type="project" value="UniProtKB-EC"/>
</dbReference>
<dbReference type="PRINTS" id="PR00092">
    <property type="entry name" value="TYROSINASE"/>
</dbReference>
<proteinExistence type="inferred from homology"/>
<dbReference type="AlphaFoldDB" id="A0A4Z0ZBZ0"/>
<evidence type="ECO:0000256" key="1">
    <source>
        <dbReference type="ARBA" id="ARBA00009928"/>
    </source>
</evidence>
<sequence length="493" mass="56408">MSPPLTRKNLENLCTEEKDDLVRAFRAIQSLKPSDPDSYFTIAGYHGIPGSYYCHHGDVLFPTWHRAYLNRLEKALQNQVPGVTMPYWDQLNNPQQRGVIPTILTDKTYRFKNGTVISNPLYSYTLQQSIADDGEGDGGHQVGLYNKPQGYDTVRYPFSGLVSDQYKRKTEYHNEEYEAMGIAKTTEILNTNVFTWLFASSYVNDKGARLPAGSRYRYIDCLDAPNYTIFSNTSSAERWNTEHPGNVIYPIEQPHNNIHAAVGGFEVPGDDDFDYIHFANGDMGENETAAFDPIFFFHHCWIDRVFWTWQVKHKSTDGFTFLRGYQGVEDYTPQSPLEPFKRRDGHTLLTSQDVANIANLGYTYDSLMPVPHKRSEEHLPSTAPRLKIPNLSRRDISGSFVISVWVENEHGKQDLISADAILSRWNLRTCSNCQEHLNFDHFVSLAGWSKDDAENRHGERKFAYKLHTRQDPEGREGGERNGLPRLELETEGC</sequence>
<evidence type="ECO:0000256" key="2">
    <source>
        <dbReference type="ARBA" id="ARBA00011906"/>
    </source>
</evidence>
<evidence type="ECO:0000259" key="9">
    <source>
        <dbReference type="PROSITE" id="PS00497"/>
    </source>
</evidence>
<dbReference type="SUPFAM" id="SSF48056">
    <property type="entry name" value="Di-copper centre-containing domain"/>
    <property type="match status" value="1"/>
</dbReference>
<name>A0A4Z0ZBZ0_9PEZI</name>
<reference evidence="11 12" key="1">
    <citation type="submission" date="2019-03" db="EMBL/GenBank/DDBJ databases">
        <title>Draft genome sequence of Xylaria hypoxylon DSM 108379, a ubiquitous saprotrophic-parasitic fungi on hardwood.</title>
        <authorList>
            <person name="Buettner E."/>
            <person name="Leonhardt S."/>
            <person name="Gebauer A.M."/>
            <person name="Liers C."/>
            <person name="Hofrichter M."/>
            <person name="Kellner H."/>
        </authorList>
    </citation>
    <scope>NUCLEOTIDE SEQUENCE [LARGE SCALE GENOMIC DNA]</scope>
    <source>
        <strain evidence="11 12">DSM 108379</strain>
    </source>
</reference>
<dbReference type="PROSITE" id="PS00498">
    <property type="entry name" value="TYROSINASE_2"/>
    <property type="match status" value="1"/>
</dbReference>
<dbReference type="EMBL" id="SKBN01000002">
    <property type="protein sequence ID" value="TGJ88553.1"/>
    <property type="molecule type" value="Genomic_DNA"/>
</dbReference>
<feature type="domain" description="Tyrosinase copper-binding" evidence="9">
    <location>
        <begin position="55"/>
        <end position="73"/>
    </location>
</feature>
<dbReference type="InterPro" id="IPR008922">
    <property type="entry name" value="Di-copper_centre_dom_sf"/>
</dbReference>
<evidence type="ECO:0000256" key="7">
    <source>
        <dbReference type="ARBA" id="ARBA00048881"/>
    </source>
</evidence>
<evidence type="ECO:0000259" key="10">
    <source>
        <dbReference type="PROSITE" id="PS00498"/>
    </source>
</evidence>
<dbReference type="GO" id="GO:0042438">
    <property type="term" value="P:melanin biosynthetic process"/>
    <property type="evidence" value="ECO:0007669"/>
    <property type="project" value="UniProtKB-KW"/>
</dbReference>
<dbReference type="STRING" id="37992.A0A4Z0ZBZ0"/>
<protein>
    <recommendedName>
        <fullName evidence="2">tyrosinase</fullName>
        <ecNumber evidence="2">1.14.18.1</ecNumber>
    </recommendedName>
</protein>
<keyword evidence="4" id="KW-0186">Copper</keyword>
<comment type="catalytic activity">
    <reaction evidence="6">
        <text>2 L-dopa + O2 = 2 L-dopaquinone + 2 H2O</text>
        <dbReference type="Rhea" id="RHEA:34287"/>
        <dbReference type="ChEBI" id="CHEBI:15377"/>
        <dbReference type="ChEBI" id="CHEBI:15379"/>
        <dbReference type="ChEBI" id="CHEBI:57504"/>
        <dbReference type="ChEBI" id="CHEBI:57924"/>
        <dbReference type="EC" id="1.14.18.1"/>
    </reaction>
</comment>
<dbReference type="Proteomes" id="UP000297716">
    <property type="component" value="Unassembled WGS sequence"/>
</dbReference>
<comment type="similarity">
    <text evidence="1">Belongs to the tyrosinase family.</text>
</comment>
<dbReference type="OrthoDB" id="6132182at2759"/>
<evidence type="ECO:0000313" key="12">
    <source>
        <dbReference type="Proteomes" id="UP000297716"/>
    </source>
</evidence>
<dbReference type="InterPro" id="IPR002227">
    <property type="entry name" value="Tyrosinase_Cu-bd"/>
</dbReference>
<evidence type="ECO:0000256" key="4">
    <source>
        <dbReference type="ARBA" id="ARBA00023008"/>
    </source>
</evidence>
<keyword evidence="5" id="KW-0470">Melanin biosynthesis</keyword>
<gene>
    <name evidence="11" type="ORF">E0Z10_g160</name>
</gene>
<evidence type="ECO:0000256" key="3">
    <source>
        <dbReference type="ARBA" id="ARBA00022723"/>
    </source>
</evidence>
<evidence type="ECO:0000313" key="11">
    <source>
        <dbReference type="EMBL" id="TGJ88553.1"/>
    </source>
</evidence>
<dbReference type="Gene3D" id="1.10.1280.10">
    <property type="entry name" value="Di-copper center containing domain from catechol oxidase"/>
    <property type="match status" value="1"/>
</dbReference>
<feature type="region of interest" description="Disordered" evidence="8">
    <location>
        <begin position="468"/>
        <end position="493"/>
    </location>
</feature>
<evidence type="ECO:0000256" key="6">
    <source>
        <dbReference type="ARBA" id="ARBA00048233"/>
    </source>
</evidence>
<evidence type="ECO:0000256" key="5">
    <source>
        <dbReference type="ARBA" id="ARBA00023101"/>
    </source>
</evidence>
<organism evidence="11 12">
    <name type="scientific">Xylaria hypoxylon</name>
    <dbReference type="NCBI Taxonomy" id="37992"/>
    <lineage>
        <taxon>Eukaryota</taxon>
        <taxon>Fungi</taxon>
        <taxon>Dikarya</taxon>
        <taxon>Ascomycota</taxon>
        <taxon>Pezizomycotina</taxon>
        <taxon>Sordariomycetes</taxon>
        <taxon>Xylariomycetidae</taxon>
        <taxon>Xylariales</taxon>
        <taxon>Xylariaceae</taxon>
        <taxon>Xylaria</taxon>
    </lineage>
</organism>
<dbReference type="InterPro" id="IPR050316">
    <property type="entry name" value="Tyrosinase/Hemocyanin"/>
</dbReference>
<keyword evidence="12" id="KW-1185">Reference proteome</keyword>
<dbReference type="PROSITE" id="PS00497">
    <property type="entry name" value="TYROSINASE_1"/>
    <property type="match status" value="1"/>
</dbReference>
<accession>A0A4Z0ZBZ0</accession>
<comment type="caution">
    <text evidence="11">The sequence shown here is derived from an EMBL/GenBank/DDBJ whole genome shotgun (WGS) entry which is preliminary data.</text>
</comment>